<dbReference type="InterPro" id="IPR052022">
    <property type="entry name" value="26kDa_periplasmic_antigen"/>
</dbReference>
<dbReference type="InterPro" id="IPR007497">
    <property type="entry name" value="SIMPL/DUF541"/>
</dbReference>
<dbReference type="AlphaFoldDB" id="F3KMB8"/>
<dbReference type="HOGENOM" id="CLU_080344_4_0_2"/>
<dbReference type="PANTHER" id="PTHR34387">
    <property type="entry name" value="SLR1258 PROTEIN"/>
    <property type="match status" value="1"/>
</dbReference>
<dbReference type="EMBL" id="AEGP01000062">
    <property type="protein sequence ID" value="EGG41507.1"/>
    <property type="molecule type" value="Genomic_DNA"/>
</dbReference>
<sequence length="267" mass="28455">MLICKIILHQNMKTKFITAIIAVLVVSITMSTLAVAPNADAQETTPYPSREKTISVTGMASASVKPDQLNINFGVETQEKTAKAALDSNSADMDKIISAIKSAGISESEISTSSFNISPVYNSYENKTTGMWTQELVGYRVSNIVTVSTAKLDSAASIIDNAVNAGTNRVDNVYFALSPAKQQSLKDDLLGKAVTNAKSKAEMALAPLDHKIIGVKMVSLNEFAMPQPMYGGVAYSMSEAVRAPTPVFSSDQDVTTSVNVVFIIGSN</sequence>
<dbReference type="PANTHER" id="PTHR34387:SF2">
    <property type="entry name" value="SLR1258 PROTEIN"/>
    <property type="match status" value="1"/>
</dbReference>
<dbReference type="Gene3D" id="3.30.110.170">
    <property type="entry name" value="Protein of unknown function (DUF541), domain 1"/>
    <property type="match status" value="1"/>
</dbReference>
<evidence type="ECO:0000313" key="1">
    <source>
        <dbReference type="EMBL" id="EGG41507.1"/>
    </source>
</evidence>
<organism evidence="1">
    <name type="scientific">Candidatus Nitrosarchaeum limnium SFB1</name>
    <dbReference type="NCBI Taxonomy" id="886738"/>
    <lineage>
        <taxon>Archaea</taxon>
        <taxon>Nitrososphaerota</taxon>
        <taxon>Nitrososphaeria</taxon>
        <taxon>Nitrosopumilales</taxon>
        <taxon>Nitrosopumilaceae</taxon>
        <taxon>Nitrosarchaeum</taxon>
    </lineage>
</organism>
<dbReference type="Proteomes" id="UP000004348">
    <property type="component" value="Chromosome"/>
</dbReference>
<accession>F3KMB8</accession>
<name>F3KMB8_9ARCH</name>
<reference evidence="1" key="1">
    <citation type="journal article" date="2011" name="PLoS ONE">
        <title>Genome of a low-salinity ammonia-oxidizing archaeon determined by single-cell and metagenomic analysis.</title>
        <authorList>
            <person name="Blainey P.C."/>
            <person name="Mosier A.C."/>
            <person name="Potanina A."/>
            <person name="Francis C.A."/>
            <person name="Quake S.R."/>
        </authorList>
    </citation>
    <scope>NUCLEOTIDE SEQUENCE [LARGE SCALE GENOMIC DNA]</scope>
    <source>
        <strain evidence="1">SFB1</strain>
    </source>
</reference>
<dbReference type="Gene3D" id="3.30.70.2970">
    <property type="entry name" value="Protein of unknown function (DUF541), domain 2"/>
    <property type="match status" value="1"/>
</dbReference>
<dbReference type="GO" id="GO:0006974">
    <property type="term" value="P:DNA damage response"/>
    <property type="evidence" value="ECO:0007669"/>
    <property type="project" value="TreeGrafter"/>
</dbReference>
<dbReference type="Pfam" id="PF04402">
    <property type="entry name" value="SIMPL"/>
    <property type="match status" value="1"/>
</dbReference>
<comment type="caution">
    <text evidence="1">The sequence shown here is derived from an EMBL/GenBank/DDBJ whole genome shotgun (WGS) entry which is preliminary data.</text>
</comment>
<protein>
    <recommendedName>
        <fullName evidence="2">Outer membrane protein</fullName>
    </recommendedName>
</protein>
<dbReference type="STRING" id="886738.Nlim_1667"/>
<evidence type="ECO:0008006" key="2">
    <source>
        <dbReference type="Google" id="ProtNLM"/>
    </source>
</evidence>
<gene>
    <name evidence="1" type="ORF">Nlim_1667</name>
</gene>
<proteinExistence type="predicted"/>